<dbReference type="PIRSF" id="PIRSF010607">
    <property type="entry name" value="Txn_repr_CtsR"/>
    <property type="match status" value="1"/>
</dbReference>
<keyword evidence="4 7" id="KW-0805">Transcription regulation</keyword>
<feature type="domain" description="CtsR C-terminal dimerization" evidence="9">
    <location>
        <begin position="82"/>
        <end position="153"/>
    </location>
</feature>
<evidence type="ECO:0000256" key="2">
    <source>
        <dbReference type="ARBA" id="ARBA00014129"/>
    </source>
</evidence>
<organism evidence="10 11">
    <name type="scientific">Lentilactobacillus sunkii DSM 19904</name>
    <dbReference type="NCBI Taxonomy" id="1423808"/>
    <lineage>
        <taxon>Bacteria</taxon>
        <taxon>Bacillati</taxon>
        <taxon>Bacillota</taxon>
        <taxon>Bacilli</taxon>
        <taxon>Lactobacillales</taxon>
        <taxon>Lactobacillaceae</taxon>
        <taxon>Lentilactobacillus</taxon>
    </lineage>
</organism>
<dbReference type="EMBL" id="AZEA01000015">
    <property type="protein sequence ID" value="KRK87803.1"/>
    <property type="molecule type" value="Genomic_DNA"/>
</dbReference>
<dbReference type="Pfam" id="PF05848">
    <property type="entry name" value="CtsR"/>
    <property type="match status" value="1"/>
</dbReference>
<evidence type="ECO:0000313" key="11">
    <source>
        <dbReference type="Proteomes" id="UP000051581"/>
    </source>
</evidence>
<accession>A0A0R1KW84</accession>
<keyword evidence="3 7" id="KW-0678">Repressor</keyword>
<dbReference type="Gene3D" id="3.30.56.130">
    <property type="entry name" value="Transcriptional regulator CtsR, winged HTH domain"/>
    <property type="match status" value="1"/>
</dbReference>
<dbReference type="PATRIC" id="fig|1423808.3.peg.748"/>
<dbReference type="AlphaFoldDB" id="A0A0R1KW84"/>
<keyword evidence="11" id="KW-1185">Reference proteome</keyword>
<dbReference type="GO" id="GO:0003677">
    <property type="term" value="F:DNA binding"/>
    <property type="evidence" value="ECO:0007669"/>
    <property type="project" value="UniProtKB-UniRule"/>
</dbReference>
<evidence type="ECO:0000256" key="3">
    <source>
        <dbReference type="ARBA" id="ARBA00022491"/>
    </source>
</evidence>
<comment type="caution">
    <text evidence="10">The sequence shown here is derived from an EMBL/GenBank/DDBJ whole genome shotgun (WGS) entry which is preliminary data.</text>
</comment>
<dbReference type="Pfam" id="PF17727">
    <property type="entry name" value="CtsR_C"/>
    <property type="match status" value="1"/>
</dbReference>
<gene>
    <name evidence="10" type="ORF">FD17_GL000743</name>
</gene>
<evidence type="ECO:0000256" key="7">
    <source>
        <dbReference type="PIRNR" id="PIRNR010607"/>
    </source>
</evidence>
<reference evidence="10 11" key="1">
    <citation type="journal article" date="2015" name="Genome Announc.">
        <title>Expanding the biotechnology potential of lactobacilli through comparative genomics of 213 strains and associated genera.</title>
        <authorList>
            <person name="Sun Z."/>
            <person name="Harris H.M."/>
            <person name="McCann A."/>
            <person name="Guo C."/>
            <person name="Argimon S."/>
            <person name="Zhang W."/>
            <person name="Yang X."/>
            <person name="Jeffery I.B."/>
            <person name="Cooney J.C."/>
            <person name="Kagawa T.F."/>
            <person name="Liu W."/>
            <person name="Song Y."/>
            <person name="Salvetti E."/>
            <person name="Wrobel A."/>
            <person name="Rasinkangas P."/>
            <person name="Parkhill J."/>
            <person name="Rea M.C."/>
            <person name="O'Sullivan O."/>
            <person name="Ritari J."/>
            <person name="Douillard F.P."/>
            <person name="Paul Ross R."/>
            <person name="Yang R."/>
            <person name="Briner A.E."/>
            <person name="Felis G.E."/>
            <person name="de Vos W.M."/>
            <person name="Barrangou R."/>
            <person name="Klaenhammer T.R."/>
            <person name="Caufield P.W."/>
            <person name="Cui Y."/>
            <person name="Zhang H."/>
            <person name="O'Toole P.W."/>
        </authorList>
    </citation>
    <scope>NUCLEOTIDE SEQUENCE [LARGE SCALE GENOMIC DNA]</scope>
    <source>
        <strain evidence="10 11">DSM 19904</strain>
    </source>
</reference>
<dbReference type="InterPro" id="IPR008463">
    <property type="entry name" value="CtsR"/>
</dbReference>
<evidence type="ECO:0000256" key="6">
    <source>
        <dbReference type="ARBA" id="ARBA00023163"/>
    </source>
</evidence>
<evidence type="ECO:0000259" key="9">
    <source>
        <dbReference type="Pfam" id="PF17727"/>
    </source>
</evidence>
<protein>
    <recommendedName>
        <fullName evidence="2 7">Transcriptional regulator CtsR</fullName>
    </recommendedName>
</protein>
<proteinExistence type="inferred from homology"/>
<evidence type="ECO:0000256" key="5">
    <source>
        <dbReference type="ARBA" id="ARBA00023125"/>
    </source>
</evidence>
<comment type="similarity">
    <text evidence="1 7">Belongs to the CtsR family.</text>
</comment>
<keyword evidence="6 7" id="KW-0804">Transcription</keyword>
<evidence type="ECO:0000256" key="4">
    <source>
        <dbReference type="ARBA" id="ARBA00023015"/>
    </source>
</evidence>
<name>A0A0R1KW84_9LACO</name>
<dbReference type="GO" id="GO:0006355">
    <property type="term" value="P:regulation of DNA-templated transcription"/>
    <property type="evidence" value="ECO:0007669"/>
    <property type="project" value="UniProtKB-UniRule"/>
</dbReference>
<dbReference type="InterPro" id="IPR041902">
    <property type="entry name" value="CtsR_N_sf"/>
</dbReference>
<dbReference type="InterPro" id="IPR041908">
    <property type="entry name" value="CtsR_C_sf"/>
</dbReference>
<dbReference type="Gene3D" id="1.10.1200.150">
    <property type="entry name" value="Transcriptional regulator CtsR, C-terminal domain"/>
    <property type="match status" value="1"/>
</dbReference>
<evidence type="ECO:0000313" key="10">
    <source>
        <dbReference type="EMBL" id="KRK87803.1"/>
    </source>
</evidence>
<dbReference type="InterPro" id="IPR040465">
    <property type="entry name" value="CtsR_N"/>
</dbReference>
<sequence>MGDYMADENISDLIERYLKEILAQNEQVKIRRSEIAGLFDVVPSQINYVINTRFTIQNGYIVESKRGGGGYIRIEKVHLLDDIDVLNSLIAAIGNKLSKRDSETIVQTLYNNELINRREVSIILAAIDKDAIDLNSSDLTDIMRANIMVSILNRLRYER</sequence>
<dbReference type="Proteomes" id="UP000051581">
    <property type="component" value="Unassembled WGS sequence"/>
</dbReference>
<evidence type="ECO:0000259" key="8">
    <source>
        <dbReference type="Pfam" id="PF05848"/>
    </source>
</evidence>
<dbReference type="InterPro" id="IPR041473">
    <property type="entry name" value="CtsR_C"/>
</dbReference>
<keyword evidence="5 7" id="KW-0238">DNA-binding</keyword>
<evidence type="ECO:0000256" key="1">
    <source>
        <dbReference type="ARBA" id="ARBA00010189"/>
    </source>
</evidence>
<feature type="domain" description="CtsR N-terminal HTH" evidence="8">
    <location>
        <begin position="9"/>
        <end position="77"/>
    </location>
</feature>